<gene>
    <name evidence="1" type="ORF">OV079_10605</name>
</gene>
<dbReference type="AlphaFoldDB" id="A0A9X3ET31"/>
<protein>
    <submittedName>
        <fullName evidence="1">Uncharacterized protein</fullName>
    </submittedName>
</protein>
<dbReference type="Proteomes" id="UP001150924">
    <property type="component" value="Unassembled WGS sequence"/>
</dbReference>
<dbReference type="RefSeq" id="WP_267767971.1">
    <property type="nucleotide sequence ID" value="NZ_JAPNKE010000002.1"/>
</dbReference>
<evidence type="ECO:0000313" key="2">
    <source>
        <dbReference type="Proteomes" id="UP001150924"/>
    </source>
</evidence>
<name>A0A9X3ET31_9BACT</name>
<reference evidence="1" key="1">
    <citation type="submission" date="2022-11" db="EMBL/GenBank/DDBJ databases">
        <title>Minimal conservation of predation-associated metabolite biosynthetic gene clusters underscores biosynthetic potential of Myxococcota including descriptions for ten novel species: Archangium lansinium sp. nov., Myxococcus landrumus sp. nov., Nannocystis bai.</title>
        <authorList>
            <person name="Ahearne A."/>
            <person name="Stevens C."/>
            <person name="Phillips K."/>
        </authorList>
    </citation>
    <scope>NUCLEOTIDE SEQUENCE</scope>
    <source>
        <strain evidence="1">Na p29</strain>
    </source>
</reference>
<evidence type="ECO:0000313" key="1">
    <source>
        <dbReference type="EMBL" id="MCY1006006.1"/>
    </source>
</evidence>
<keyword evidence="2" id="KW-1185">Reference proteome</keyword>
<dbReference type="EMBL" id="JAPNKE010000002">
    <property type="protein sequence ID" value="MCY1006006.1"/>
    <property type="molecule type" value="Genomic_DNA"/>
</dbReference>
<sequence length="55" mass="6189">MMEVAEIDASARSVVTCPNGHDGSRRGRRLARGLDLTERTFCAPLVDDLTERTWR</sequence>
<organism evidence="1 2">
    <name type="scientific">Nannocystis pusilla</name>
    <dbReference type="NCBI Taxonomy" id="889268"/>
    <lineage>
        <taxon>Bacteria</taxon>
        <taxon>Pseudomonadati</taxon>
        <taxon>Myxococcota</taxon>
        <taxon>Polyangia</taxon>
        <taxon>Nannocystales</taxon>
        <taxon>Nannocystaceae</taxon>
        <taxon>Nannocystis</taxon>
    </lineage>
</organism>
<comment type="caution">
    <text evidence="1">The sequence shown here is derived from an EMBL/GenBank/DDBJ whole genome shotgun (WGS) entry which is preliminary data.</text>
</comment>
<proteinExistence type="predicted"/>
<accession>A0A9X3ET31</accession>